<dbReference type="PRINTS" id="PR00368">
    <property type="entry name" value="FADPNR"/>
</dbReference>
<keyword evidence="3" id="KW-0274">FAD</keyword>
<evidence type="ECO:0000313" key="7">
    <source>
        <dbReference type="Proteomes" id="UP000823674"/>
    </source>
</evidence>
<dbReference type="Proteomes" id="UP000823674">
    <property type="component" value="Chromosome A04"/>
</dbReference>
<feature type="region of interest" description="Disordered" evidence="5">
    <location>
        <begin position="62"/>
        <end position="99"/>
    </location>
</feature>
<dbReference type="PRINTS" id="PR00469">
    <property type="entry name" value="PNDRDTASEII"/>
</dbReference>
<comment type="similarity">
    <text evidence="1">Belongs to the class-II pyridine nucleotide-disulfide oxidoreductase family.</text>
</comment>
<keyword evidence="7" id="KW-1185">Reference proteome</keyword>
<protein>
    <recommendedName>
        <fullName evidence="8">FAD/NAD(P)-binding domain-containing protein</fullName>
    </recommendedName>
</protein>
<dbReference type="EMBL" id="JADBGQ010000004">
    <property type="protein sequence ID" value="KAG5400688.1"/>
    <property type="molecule type" value="Genomic_DNA"/>
</dbReference>
<dbReference type="SUPFAM" id="SSF51905">
    <property type="entry name" value="FAD/NAD(P)-binding domain"/>
    <property type="match status" value="2"/>
</dbReference>
<keyword evidence="2" id="KW-0285">Flavoprotein</keyword>
<evidence type="ECO:0000256" key="4">
    <source>
        <dbReference type="ARBA" id="ARBA00023002"/>
    </source>
</evidence>
<name>A0ABQ7MPM2_BRACM</name>
<reference evidence="6 7" key="1">
    <citation type="submission" date="2021-03" db="EMBL/GenBank/DDBJ databases">
        <authorList>
            <person name="King G.J."/>
            <person name="Bancroft I."/>
            <person name="Baten A."/>
            <person name="Bloomfield J."/>
            <person name="Borpatragohain P."/>
            <person name="He Z."/>
            <person name="Irish N."/>
            <person name="Irwin J."/>
            <person name="Liu K."/>
            <person name="Mauleon R.P."/>
            <person name="Moore J."/>
            <person name="Morris R."/>
            <person name="Ostergaard L."/>
            <person name="Wang B."/>
            <person name="Wells R."/>
        </authorList>
    </citation>
    <scope>NUCLEOTIDE SEQUENCE [LARGE SCALE GENOMIC DNA]</scope>
    <source>
        <strain evidence="6">R-o-18</strain>
        <tissue evidence="6">Leaf</tissue>
    </source>
</reference>
<feature type="compositionally biased region" description="Basic residues" evidence="5">
    <location>
        <begin position="297"/>
        <end position="325"/>
    </location>
</feature>
<organism evidence="6 7">
    <name type="scientific">Brassica rapa subsp. trilocularis</name>
    <dbReference type="NCBI Taxonomy" id="1813537"/>
    <lineage>
        <taxon>Eukaryota</taxon>
        <taxon>Viridiplantae</taxon>
        <taxon>Streptophyta</taxon>
        <taxon>Embryophyta</taxon>
        <taxon>Tracheophyta</taxon>
        <taxon>Spermatophyta</taxon>
        <taxon>Magnoliopsida</taxon>
        <taxon>eudicotyledons</taxon>
        <taxon>Gunneridae</taxon>
        <taxon>Pentapetalae</taxon>
        <taxon>rosids</taxon>
        <taxon>malvids</taxon>
        <taxon>Brassicales</taxon>
        <taxon>Brassicaceae</taxon>
        <taxon>Brassiceae</taxon>
        <taxon>Brassica</taxon>
    </lineage>
</organism>
<accession>A0ABQ7MPM2</accession>
<evidence type="ECO:0000256" key="1">
    <source>
        <dbReference type="ARBA" id="ARBA00009333"/>
    </source>
</evidence>
<dbReference type="PROSITE" id="PS00573">
    <property type="entry name" value="PYRIDINE_REDOX_2"/>
    <property type="match status" value="2"/>
</dbReference>
<keyword evidence="4" id="KW-0560">Oxidoreductase</keyword>
<evidence type="ECO:0000256" key="5">
    <source>
        <dbReference type="SAM" id="MobiDB-lite"/>
    </source>
</evidence>
<evidence type="ECO:0000256" key="3">
    <source>
        <dbReference type="ARBA" id="ARBA00022827"/>
    </source>
</evidence>
<dbReference type="Gene3D" id="3.50.50.60">
    <property type="entry name" value="FAD/NAD(P)-binding domain"/>
    <property type="match status" value="3"/>
</dbReference>
<evidence type="ECO:0008006" key="8">
    <source>
        <dbReference type="Google" id="ProtNLM"/>
    </source>
</evidence>
<dbReference type="PANTHER" id="PTHR48105">
    <property type="entry name" value="THIOREDOXIN REDUCTASE 1-RELATED-RELATED"/>
    <property type="match status" value="1"/>
</dbReference>
<evidence type="ECO:0000256" key="2">
    <source>
        <dbReference type="ARBA" id="ARBA00022630"/>
    </source>
</evidence>
<feature type="region of interest" description="Disordered" evidence="5">
    <location>
        <begin position="284"/>
        <end position="325"/>
    </location>
</feature>
<evidence type="ECO:0000313" key="6">
    <source>
        <dbReference type="EMBL" id="KAG5400688.1"/>
    </source>
</evidence>
<gene>
    <name evidence="6" type="primary">A04p007560.1_BraROA</name>
    <name evidence="6" type="ORF">IGI04_015295</name>
</gene>
<proteinExistence type="inferred from homology"/>
<comment type="caution">
    <text evidence="6">The sequence shown here is derived from an EMBL/GenBank/DDBJ whole genome shotgun (WGS) entry which is preliminary data.</text>
</comment>
<dbReference type="InterPro" id="IPR036188">
    <property type="entry name" value="FAD/NAD-bd_sf"/>
</dbReference>
<dbReference type="InterPro" id="IPR050097">
    <property type="entry name" value="Ferredoxin-NADP_redctase_2"/>
</dbReference>
<feature type="compositionally biased region" description="Basic residues" evidence="5">
    <location>
        <begin position="71"/>
        <end position="99"/>
    </location>
</feature>
<dbReference type="InterPro" id="IPR008255">
    <property type="entry name" value="Pyr_nucl-diS_OxRdtase_2_AS"/>
</dbReference>
<sequence>MCLQCGHCVTEAVIVSSMRLLLPPRCVAIETVALSPYLCALLRLLVVFVQLLRGQEGAQTLPLRRMDGQRHRSRRSANHHHHRRREPSRLPRRHPRYQHRRQVPEAIREVRHRDLHGEGHQGRFLLEAVQALHRFENCARRRADAVIISTGAVVKRLSFAGSGEGADGFWNGGISACAVCDSATPNFRNKPLVVIGGGNSAEETRQWRRRDTFRASKIMQQRKACWWFEVSGLLFAIGHEPATNFLDGQFELDEDGWQDKSYRQAITAAGTVVFVQLLRGQDGAQTSPLRRMDGQRHRSRRSANHHHHRRREPSRLPRRHPRYQHRRQVPEAIREVRHRDLHGEGHQGRFLLEAVQALHRFENCARRRADAVIISTGAVVKRLSFAGSGEGADGFWNGGISACAVCDSATPNFRNKPLVVIGGGNSAEETRQWRRRDTFRASKIMQQRKACWWFEVSGLLFAIGHEPATNFLDGQFELDEDGYVVPSLVPLRRA</sequence>